<sequence length="272" mass="29669">MSFPARPIAFILAASNHGTMIVNRNDYNVTGSGGAYGVGYQILNGSSFDASEVGFMLALLNRRRQYFGDGVVAIDGGANIGVHTVEWARHMHGWGRVLSFEAQEIVYYALAGNIVINNCLNARAKLAALGEHDGELIVPQPDYFAHASFGSLELRERSNTESIGQRISYDPSSGATVPMVRIDSLGLDRADLFKLDVEGMELDVLRGARQTLQDRRPILLIEVIKSDQAAIRGLLDALGYRYFPAGLNLIALHAEDPVLQHMSHSDGVTRLS</sequence>
<dbReference type="InterPro" id="IPR029063">
    <property type="entry name" value="SAM-dependent_MTases_sf"/>
</dbReference>
<dbReference type="SUPFAM" id="SSF53335">
    <property type="entry name" value="S-adenosyl-L-methionine-dependent methyltransferases"/>
    <property type="match status" value="1"/>
</dbReference>
<evidence type="ECO:0000313" key="3">
    <source>
        <dbReference type="Proteomes" id="UP000468531"/>
    </source>
</evidence>
<dbReference type="EMBL" id="VKHP01000236">
    <property type="protein sequence ID" value="NEV01371.1"/>
    <property type="molecule type" value="Genomic_DNA"/>
</dbReference>
<dbReference type="PANTHER" id="PTHR34203:SF15">
    <property type="entry name" value="SLL1173 PROTEIN"/>
    <property type="match status" value="1"/>
</dbReference>
<dbReference type="GO" id="GO:0008168">
    <property type="term" value="F:methyltransferase activity"/>
    <property type="evidence" value="ECO:0007669"/>
    <property type="project" value="UniProtKB-KW"/>
</dbReference>
<dbReference type="AlphaFoldDB" id="A0A6P1BUJ8"/>
<dbReference type="InterPro" id="IPR006342">
    <property type="entry name" value="FkbM_mtfrase"/>
</dbReference>
<comment type="caution">
    <text evidence="2">The sequence shown here is derived from an EMBL/GenBank/DDBJ whole genome shotgun (WGS) entry which is preliminary data.</text>
</comment>
<proteinExistence type="predicted"/>
<evidence type="ECO:0000259" key="1">
    <source>
        <dbReference type="Pfam" id="PF05050"/>
    </source>
</evidence>
<dbReference type="InterPro" id="IPR052514">
    <property type="entry name" value="SAM-dependent_MTase"/>
</dbReference>
<organism evidence="2 3">
    <name type="scientific">Bradyrhizobium uaiense</name>
    <dbReference type="NCBI Taxonomy" id="2594946"/>
    <lineage>
        <taxon>Bacteria</taxon>
        <taxon>Pseudomonadati</taxon>
        <taxon>Pseudomonadota</taxon>
        <taxon>Alphaproteobacteria</taxon>
        <taxon>Hyphomicrobiales</taxon>
        <taxon>Nitrobacteraceae</taxon>
        <taxon>Bradyrhizobium</taxon>
    </lineage>
</organism>
<accession>A0A6P1BUJ8</accession>
<dbReference type="Pfam" id="PF05050">
    <property type="entry name" value="Methyltransf_21"/>
    <property type="match status" value="1"/>
</dbReference>
<name>A0A6P1BUJ8_9BRAD</name>
<protein>
    <submittedName>
        <fullName evidence="2">FkbM family methyltransferase</fullName>
    </submittedName>
</protein>
<dbReference type="Gene3D" id="3.40.50.150">
    <property type="entry name" value="Vaccinia Virus protein VP39"/>
    <property type="match status" value="1"/>
</dbReference>
<dbReference type="GO" id="GO:0032259">
    <property type="term" value="P:methylation"/>
    <property type="evidence" value="ECO:0007669"/>
    <property type="project" value="UniProtKB-KW"/>
</dbReference>
<dbReference type="Proteomes" id="UP000468531">
    <property type="component" value="Unassembled WGS sequence"/>
</dbReference>
<dbReference type="RefSeq" id="WP_163160872.1">
    <property type="nucleotide sequence ID" value="NZ_VKHP01000236.1"/>
</dbReference>
<dbReference type="PANTHER" id="PTHR34203">
    <property type="entry name" value="METHYLTRANSFERASE, FKBM FAMILY PROTEIN"/>
    <property type="match status" value="1"/>
</dbReference>
<gene>
    <name evidence="2" type="ORF">FNJ47_37715</name>
</gene>
<dbReference type="NCBIfam" id="TIGR01444">
    <property type="entry name" value="fkbM_fam"/>
    <property type="match status" value="1"/>
</dbReference>
<keyword evidence="3" id="KW-1185">Reference proteome</keyword>
<keyword evidence="2" id="KW-0489">Methyltransferase</keyword>
<reference evidence="2 3" key="1">
    <citation type="journal article" date="2020" name="Arch. Microbiol.">
        <title>Bradyrhizobium uaiense sp. nov., a new highly efficient cowpea symbiont.</title>
        <authorList>
            <person name="Cabral Michel D."/>
            <person name="Azarias Guimaraes A."/>
            <person name="Martins da Costa E."/>
            <person name="Soares de Carvalho T."/>
            <person name="Balsanelli E."/>
            <person name="Willems A."/>
            <person name="Maltempi de Souza E."/>
            <person name="de Souza Moreira F.M."/>
        </authorList>
    </citation>
    <scope>NUCLEOTIDE SEQUENCE [LARGE SCALE GENOMIC DNA]</scope>
    <source>
        <strain evidence="2 3">UFLA 03-164</strain>
    </source>
</reference>
<evidence type="ECO:0000313" key="2">
    <source>
        <dbReference type="EMBL" id="NEV01371.1"/>
    </source>
</evidence>
<feature type="domain" description="Methyltransferase FkbM" evidence="1">
    <location>
        <begin position="75"/>
        <end position="242"/>
    </location>
</feature>
<keyword evidence="2" id="KW-0808">Transferase</keyword>